<dbReference type="SUPFAM" id="SSF51126">
    <property type="entry name" value="Pectin lyase-like"/>
    <property type="match status" value="1"/>
</dbReference>
<evidence type="ECO:0000313" key="3">
    <source>
        <dbReference type="EMBL" id="OGE65143.1"/>
    </source>
</evidence>
<dbReference type="AlphaFoldDB" id="A0A1F5MIF4"/>
<feature type="domain" description="Right handed beta helix" evidence="2">
    <location>
        <begin position="185"/>
        <end position="314"/>
    </location>
</feature>
<reference evidence="3 4" key="1">
    <citation type="journal article" date="2016" name="Nat. Commun.">
        <title>Thousands of microbial genomes shed light on interconnected biogeochemical processes in an aquifer system.</title>
        <authorList>
            <person name="Anantharaman K."/>
            <person name="Brown C.T."/>
            <person name="Hug L.A."/>
            <person name="Sharon I."/>
            <person name="Castelle C.J."/>
            <person name="Probst A.J."/>
            <person name="Thomas B.C."/>
            <person name="Singh A."/>
            <person name="Wilkins M.J."/>
            <person name="Karaoz U."/>
            <person name="Brodie E.L."/>
            <person name="Williams K.H."/>
            <person name="Hubbard S.S."/>
            <person name="Banfield J.F."/>
        </authorList>
    </citation>
    <scope>NUCLEOTIDE SEQUENCE [LARGE SCALE GENOMIC DNA]</scope>
</reference>
<accession>A0A1F5MIF4</accession>
<sequence length="375" mass="42457">MSRSKYLRGVHWFLKLILILSALLALWFMVAYLLPQVLPTVRVINSQKYGIIVQNERWGGEVNVIGDIWALPGTTVTIDPGTHIRVARDSDKSNLHFLPWAFRSGLNTGEDWFGVRNGELFWDEGQKIQIRLSRVYGIGTPQQPIRLYSAASPHSPYDFNIFSVESGVLSYWELSHYRRMLIGTEVTVRDSVFTDIAECAVCIEYKNPTIINNVFRSSLRDHIFIIGASPKITDNIFFQPSPGGSAILLDPQVVGNPQISHNDFELLFQPAIKVVTGSEQRGGEVDFNNFGGNSLIEIPCDSKLKFSNNQIRGTVKMSHSGNCVGKLIFGPNYWFSIDKEVILKEKFMNKELQFIIEIPELLTKIPKSGRRMGRY</sequence>
<dbReference type="Gene3D" id="2.160.20.10">
    <property type="entry name" value="Single-stranded right-handed beta-helix, Pectin lyase-like"/>
    <property type="match status" value="1"/>
</dbReference>
<feature type="transmembrane region" description="Helical" evidence="1">
    <location>
        <begin position="12"/>
        <end position="34"/>
    </location>
</feature>
<evidence type="ECO:0000259" key="2">
    <source>
        <dbReference type="Pfam" id="PF13229"/>
    </source>
</evidence>
<dbReference type="Proteomes" id="UP000178017">
    <property type="component" value="Unassembled WGS sequence"/>
</dbReference>
<evidence type="ECO:0000256" key="1">
    <source>
        <dbReference type="SAM" id="Phobius"/>
    </source>
</evidence>
<dbReference type="EMBL" id="MFDO01000023">
    <property type="protein sequence ID" value="OGE65143.1"/>
    <property type="molecule type" value="Genomic_DNA"/>
</dbReference>
<keyword evidence="1" id="KW-1133">Transmembrane helix</keyword>
<dbReference type="Pfam" id="PF13229">
    <property type="entry name" value="Beta_helix"/>
    <property type="match status" value="1"/>
</dbReference>
<dbReference type="InterPro" id="IPR012334">
    <property type="entry name" value="Pectin_lyas_fold"/>
</dbReference>
<evidence type="ECO:0000313" key="4">
    <source>
        <dbReference type="Proteomes" id="UP000178017"/>
    </source>
</evidence>
<dbReference type="InterPro" id="IPR039448">
    <property type="entry name" value="Beta_helix"/>
</dbReference>
<keyword evidence="1" id="KW-0812">Transmembrane</keyword>
<gene>
    <name evidence="3" type="ORF">A3B49_01260</name>
</gene>
<organism evidence="3 4">
    <name type="scientific">Candidatus Daviesbacteria bacterium RIFCSPLOWO2_01_FULL_40_24</name>
    <dbReference type="NCBI Taxonomy" id="1797787"/>
    <lineage>
        <taxon>Bacteria</taxon>
        <taxon>Candidatus Daviesiibacteriota</taxon>
    </lineage>
</organism>
<comment type="caution">
    <text evidence="3">The sequence shown here is derived from an EMBL/GenBank/DDBJ whole genome shotgun (WGS) entry which is preliminary data.</text>
</comment>
<proteinExistence type="predicted"/>
<keyword evidence="1" id="KW-0472">Membrane</keyword>
<protein>
    <recommendedName>
        <fullName evidence="2">Right handed beta helix domain-containing protein</fullName>
    </recommendedName>
</protein>
<dbReference type="InterPro" id="IPR011050">
    <property type="entry name" value="Pectin_lyase_fold/virulence"/>
</dbReference>
<name>A0A1F5MIF4_9BACT</name>